<name>A0A8J3LVI1_9ACTN</name>
<evidence type="ECO:0000259" key="1">
    <source>
        <dbReference type="Pfam" id="PF01872"/>
    </source>
</evidence>
<protein>
    <recommendedName>
        <fullName evidence="1">Bacterial bifunctional deaminase-reductase C-terminal domain-containing protein</fullName>
    </recommendedName>
</protein>
<dbReference type="AlphaFoldDB" id="A0A8J3LVI1"/>
<keyword evidence="3" id="KW-1185">Reference proteome</keyword>
<dbReference type="Proteomes" id="UP000630097">
    <property type="component" value="Unassembled WGS sequence"/>
</dbReference>
<organism evidence="2 3">
    <name type="scientific">Planotetraspora kaengkrachanensis</name>
    <dbReference type="NCBI Taxonomy" id="575193"/>
    <lineage>
        <taxon>Bacteria</taxon>
        <taxon>Bacillati</taxon>
        <taxon>Actinomycetota</taxon>
        <taxon>Actinomycetes</taxon>
        <taxon>Streptosporangiales</taxon>
        <taxon>Streptosporangiaceae</taxon>
        <taxon>Planotetraspora</taxon>
    </lineage>
</organism>
<dbReference type="GO" id="GO:0009231">
    <property type="term" value="P:riboflavin biosynthetic process"/>
    <property type="evidence" value="ECO:0007669"/>
    <property type="project" value="InterPro"/>
</dbReference>
<dbReference type="Gene3D" id="3.40.430.10">
    <property type="entry name" value="Dihydrofolate Reductase, subunit A"/>
    <property type="match status" value="1"/>
</dbReference>
<accession>A0A8J3LVI1</accession>
<reference evidence="2 3" key="1">
    <citation type="submission" date="2021-01" db="EMBL/GenBank/DDBJ databases">
        <title>Whole genome shotgun sequence of Planotetraspora kaengkrachanensis NBRC 104272.</title>
        <authorList>
            <person name="Komaki H."/>
            <person name="Tamura T."/>
        </authorList>
    </citation>
    <scope>NUCLEOTIDE SEQUENCE [LARGE SCALE GENOMIC DNA]</scope>
    <source>
        <strain evidence="2 3">NBRC 104272</strain>
    </source>
</reference>
<dbReference type="Pfam" id="PF01872">
    <property type="entry name" value="RibD_C"/>
    <property type="match status" value="1"/>
</dbReference>
<comment type="caution">
    <text evidence="2">The sequence shown here is derived from an EMBL/GenBank/DDBJ whole genome shotgun (WGS) entry which is preliminary data.</text>
</comment>
<evidence type="ECO:0000313" key="2">
    <source>
        <dbReference type="EMBL" id="GIG77555.1"/>
    </source>
</evidence>
<proteinExistence type="predicted"/>
<feature type="domain" description="Bacterial bifunctional deaminase-reductase C-terminal" evidence="1">
    <location>
        <begin position="4"/>
        <end position="59"/>
    </location>
</feature>
<gene>
    <name evidence="2" type="ORF">Pka01_06820</name>
</gene>
<dbReference type="InterPro" id="IPR024072">
    <property type="entry name" value="DHFR-like_dom_sf"/>
</dbReference>
<dbReference type="SUPFAM" id="SSF53597">
    <property type="entry name" value="Dihydrofolate reductase-like"/>
    <property type="match status" value="1"/>
</dbReference>
<evidence type="ECO:0000313" key="3">
    <source>
        <dbReference type="Proteomes" id="UP000630097"/>
    </source>
</evidence>
<sequence length="78" mass="8412">MPRHGSLSLIQTLVKADLVDEFRLLVFPVVLGTGKRLFGDIVPTGLKLVDSKATSTGVMLQTYETTGRPAFATVPPLE</sequence>
<dbReference type="InterPro" id="IPR002734">
    <property type="entry name" value="RibDG_C"/>
</dbReference>
<dbReference type="EMBL" id="BONV01000002">
    <property type="protein sequence ID" value="GIG77555.1"/>
    <property type="molecule type" value="Genomic_DNA"/>
</dbReference>
<dbReference type="GO" id="GO:0008703">
    <property type="term" value="F:5-amino-6-(5-phosphoribosylamino)uracil reductase activity"/>
    <property type="evidence" value="ECO:0007669"/>
    <property type="project" value="InterPro"/>
</dbReference>
<dbReference type="RefSeq" id="WP_203881073.1">
    <property type="nucleotide sequence ID" value="NZ_BAABHH010000002.1"/>
</dbReference>